<feature type="compositionally biased region" description="Acidic residues" evidence="16">
    <location>
        <begin position="496"/>
        <end position="505"/>
    </location>
</feature>
<feature type="domain" description="Rad4 beta-hairpin" evidence="19">
    <location>
        <begin position="1086"/>
        <end position="1160"/>
    </location>
</feature>
<dbReference type="InterPro" id="IPR042488">
    <property type="entry name" value="Rad4_BHD3_sf"/>
</dbReference>
<dbReference type="PROSITE" id="PS50920">
    <property type="entry name" value="SOLCAR"/>
    <property type="match status" value="3"/>
</dbReference>
<keyword evidence="9" id="KW-0999">Mitochondrion inner membrane</keyword>
<feature type="compositionally biased region" description="Basic and acidic residues" evidence="16">
    <location>
        <begin position="1203"/>
        <end position="1226"/>
    </location>
</feature>
<dbReference type="Gene3D" id="2.20.20.110">
    <property type="entry name" value="Rad4, beta-hairpin domain BHD1"/>
    <property type="match status" value="1"/>
</dbReference>
<keyword evidence="12 15" id="KW-0472">Membrane</keyword>
<dbReference type="Pfam" id="PF10405">
    <property type="entry name" value="BHD_3"/>
    <property type="match status" value="1"/>
</dbReference>
<dbReference type="Pfam" id="PF00153">
    <property type="entry name" value="Mito_carr"/>
    <property type="match status" value="3"/>
</dbReference>
<gene>
    <name evidence="20" type="ORF">CCM_04459</name>
</gene>
<evidence type="ECO:0000313" key="20">
    <source>
        <dbReference type="EMBL" id="EGX93087.1"/>
    </source>
</evidence>
<dbReference type="FunCoup" id="G3JF31">
    <property type="interactions" value="118"/>
</dbReference>
<evidence type="ECO:0000256" key="6">
    <source>
        <dbReference type="ARBA" id="ARBA00022692"/>
    </source>
</evidence>
<evidence type="ECO:0000256" key="16">
    <source>
        <dbReference type="SAM" id="MobiDB-lite"/>
    </source>
</evidence>
<feature type="compositionally biased region" description="Low complexity" evidence="16">
    <location>
        <begin position="749"/>
        <end position="762"/>
    </location>
</feature>
<feature type="domain" description="Rad4 beta-hairpin" evidence="17">
    <location>
        <begin position="954"/>
        <end position="1011"/>
    </location>
</feature>
<feature type="region of interest" description="Disordered" evidence="16">
    <location>
        <begin position="789"/>
        <end position="833"/>
    </location>
</feature>
<feature type="compositionally biased region" description="Acidic residues" evidence="16">
    <location>
        <begin position="1227"/>
        <end position="1256"/>
    </location>
</feature>
<feature type="region of interest" description="Disordered" evidence="16">
    <location>
        <begin position="1"/>
        <end position="22"/>
    </location>
</feature>
<feature type="region of interest" description="Disordered" evidence="16">
    <location>
        <begin position="1031"/>
        <end position="1063"/>
    </location>
</feature>
<dbReference type="FunFam" id="1.50.40.10:FF:000009">
    <property type="entry name" value="Mitochondrial 2-oxoglutarate/malate carrier protein"/>
    <property type="match status" value="1"/>
</dbReference>
<dbReference type="GO" id="GO:0006298">
    <property type="term" value="P:mismatch repair"/>
    <property type="evidence" value="ECO:0007669"/>
    <property type="project" value="TreeGrafter"/>
</dbReference>
<evidence type="ECO:0000256" key="11">
    <source>
        <dbReference type="ARBA" id="ARBA00023128"/>
    </source>
</evidence>
<feature type="compositionally biased region" description="Low complexity" evidence="16">
    <location>
        <begin position="481"/>
        <end position="493"/>
    </location>
</feature>
<feature type="compositionally biased region" description="Basic residues" evidence="16">
    <location>
        <begin position="1037"/>
        <end position="1046"/>
    </location>
</feature>
<feature type="region of interest" description="Disordered" evidence="16">
    <location>
        <begin position="1203"/>
        <end position="1264"/>
    </location>
</feature>
<evidence type="ECO:0000256" key="8">
    <source>
        <dbReference type="ARBA" id="ARBA00022763"/>
    </source>
</evidence>
<name>G3JF31_CORMM</name>
<dbReference type="OMA" id="VDEYAMD"/>
<dbReference type="Gene3D" id="3.30.70.2460">
    <property type="entry name" value="Rad4, beta-hairpin domain BHD3"/>
    <property type="match status" value="1"/>
</dbReference>
<dbReference type="AlphaFoldDB" id="G3JF31"/>
<feature type="repeat" description="Solcar" evidence="15">
    <location>
        <begin position="161"/>
        <end position="252"/>
    </location>
</feature>
<sequence>MQAPAEAQLPSSTTSESSSTLVMTTGPLKQAAESARSRTSEVMKSDTVARISKFIHTPYMVAALPFINGGLSGMVATSVVQPVDMVKVRIQLAGEGTASGPKPSPIAVARQIIASGKFTDLYTGLSAGLLRQAVYTTARLGFFDTFMGKLGARAKTEGRTVGFKERATAGLTAGGLAAMIGNPADLALIRMQSDGLKPLAERKNYKSVIDALSSIAKSEGVGALWAGAAPTVARAMALNFGQLAFFSEAKAQLKQNTDLSPRIQTLAASATAGFFASFFSLPFDFVKTRLQKQQKGPDGKMPYKGMADCFTKVAKQEGLMRFYRGFGTYYVRIAPHAMVTLIVADYLGWLTKHYERSARDFVLNLYTLITTNDALRGELQFGLLTLAPDIFWQETIVCCLHNPTLLEYVEMVGRKRRSNAAGGPGSSNAVGVTGDIYGEMLAEAGVQGSASRDSINGESPMKRRRPGRQNASREPKKGGEATVTPTPTATATAEELSGEDEDVEFLDVPLPPAQVQTIERDSENDSDDDEEDMIFEDVDLAAPPEKSTATASSAVEPGAQDLELNLTSQQAANVLLRRNTERRKPITKEERDQRLAVHKMHLLCLLSHVARRNEWCNDAQVQDTLRAHVSDRTADYLTPGPHLPQFGQSESLKTGLKQAADAWRAKFEVTERGLRRARWAEDAAQLEQYQLPDHLETCTDRHDFRRAAETLQGSRDVGAQLYCALLRSVGVTARLVCSLQPLAFGNGAPTLPKTTPGKTLTKSPDKRLGKTQRAEELRSQLAQYKEMAVATASTTSPAGPSARRRLGHPHAANRNFEPKPSPSPTKPQKSFATPVRLRESAYPVYWVEVLDTGHQKWQPADPVVTHTFWRPKSMEPPITDKENCMSYVVAFDEDGTARDVTVRYAKAYAAKTRRLRVDGTDDNDWWRTAMRPFRRRHRTNLDQIEDIELAGVEVREPMPRNVQDFKNHPVFALQRHLRRHEVLVPTAVPSGTVSSGNKGPLEKIYRRRDVRVARTADKWFRMGREVLPNEIPPKWLPKSKRTKPRHDRLDDDQRAEQDAQDAAGVPLYTEDQTALYEAAPVRNGKVPKNKFGNIEVYVPSMVPRGGMHVEHELAAHAARLLGIDYAPALTGFAFQGRQGTAVLRGVVVAAEYGAAVEAVLAGLEDAEQQREEEGRAWAALRLWRRLLMGLRIRERIWSGVDEAERRAAEEETDRVLEGEDADRVLEEADAVEEEDAGESDVTEEYDMIVDGDDAEEYGGGFLVD</sequence>
<dbReference type="RefSeq" id="XP_006669670.1">
    <property type="nucleotide sequence ID" value="XM_006669607.1"/>
</dbReference>
<evidence type="ECO:0000256" key="15">
    <source>
        <dbReference type="PROSITE-ProRule" id="PRU00282"/>
    </source>
</evidence>
<dbReference type="InterPro" id="IPR018326">
    <property type="entry name" value="Rad4_beta-hairpin_dom1"/>
</dbReference>
<dbReference type="GO" id="GO:0006289">
    <property type="term" value="P:nucleotide-excision repair"/>
    <property type="evidence" value="ECO:0007669"/>
    <property type="project" value="InterPro"/>
</dbReference>
<dbReference type="SUPFAM" id="SSF54001">
    <property type="entry name" value="Cysteine proteinases"/>
    <property type="match status" value="1"/>
</dbReference>
<keyword evidence="13" id="KW-0234">DNA repair</keyword>
<evidence type="ECO:0000256" key="2">
    <source>
        <dbReference type="ARBA" id="ARBA00004448"/>
    </source>
</evidence>
<feature type="region of interest" description="Disordered" evidence="16">
    <location>
        <begin position="746"/>
        <end position="772"/>
    </location>
</feature>
<dbReference type="GO" id="GO:0005743">
    <property type="term" value="C:mitochondrial inner membrane"/>
    <property type="evidence" value="ECO:0007669"/>
    <property type="project" value="UniProtKB-SubCell"/>
</dbReference>
<feature type="repeat" description="Solcar" evidence="15">
    <location>
        <begin position="60"/>
        <end position="149"/>
    </location>
</feature>
<dbReference type="Gene3D" id="1.50.40.10">
    <property type="entry name" value="Mitochondrial carrier domain"/>
    <property type="match status" value="1"/>
</dbReference>
<accession>G3JF31</accession>
<evidence type="ECO:0000256" key="5">
    <source>
        <dbReference type="ARBA" id="ARBA00022448"/>
    </source>
</evidence>
<dbReference type="SUPFAM" id="SSF103506">
    <property type="entry name" value="Mitochondrial carrier"/>
    <property type="match status" value="1"/>
</dbReference>
<dbReference type="eggNOG" id="KOG2179">
    <property type="taxonomic scope" value="Eukaryota"/>
</dbReference>
<feature type="region of interest" description="Disordered" evidence="16">
    <location>
        <begin position="447"/>
        <end position="530"/>
    </location>
</feature>
<keyword evidence="8" id="KW-0227">DNA damage</keyword>
<dbReference type="GO" id="GO:0000111">
    <property type="term" value="C:nucleotide-excision repair factor 2 complex"/>
    <property type="evidence" value="ECO:0007669"/>
    <property type="project" value="TreeGrafter"/>
</dbReference>
<dbReference type="SMART" id="SM01031">
    <property type="entry name" value="BHD_2"/>
    <property type="match status" value="1"/>
</dbReference>
<evidence type="ECO:0000259" key="17">
    <source>
        <dbReference type="SMART" id="SM01030"/>
    </source>
</evidence>
<dbReference type="GO" id="GO:0071942">
    <property type="term" value="C:XPC complex"/>
    <property type="evidence" value="ECO:0007669"/>
    <property type="project" value="TreeGrafter"/>
</dbReference>
<dbReference type="Pfam" id="PF10404">
    <property type="entry name" value="BHD_2"/>
    <property type="match status" value="1"/>
</dbReference>
<dbReference type="OrthoDB" id="300780at2759"/>
<comment type="similarity">
    <text evidence="3">Belongs to the mitochondrial carrier (TC 2.A.29) family.</text>
</comment>
<evidence type="ECO:0000259" key="18">
    <source>
        <dbReference type="SMART" id="SM01031"/>
    </source>
</evidence>
<dbReference type="PANTHER" id="PTHR12135">
    <property type="entry name" value="DNA REPAIR PROTEIN XP-C / RAD4"/>
    <property type="match status" value="1"/>
</dbReference>
<dbReference type="Proteomes" id="UP000001610">
    <property type="component" value="Unassembled WGS sequence"/>
</dbReference>
<dbReference type="STRING" id="983644.G3JF31"/>
<dbReference type="InterPro" id="IPR018108">
    <property type="entry name" value="MCP_transmembrane"/>
</dbReference>
<evidence type="ECO:0000259" key="19">
    <source>
        <dbReference type="SMART" id="SM01032"/>
    </source>
</evidence>
<dbReference type="InterPro" id="IPR004583">
    <property type="entry name" value="DNA_repair_Rad4"/>
</dbReference>
<comment type="similarity">
    <text evidence="4">Belongs to the XPC family.</text>
</comment>
<dbReference type="SMART" id="SM01030">
    <property type="entry name" value="BHD_1"/>
    <property type="match status" value="1"/>
</dbReference>
<dbReference type="GeneID" id="18166482"/>
<organism evidence="20 21">
    <name type="scientific">Cordyceps militaris (strain CM01)</name>
    <name type="common">Caterpillar fungus</name>
    <dbReference type="NCBI Taxonomy" id="983644"/>
    <lineage>
        <taxon>Eukaryota</taxon>
        <taxon>Fungi</taxon>
        <taxon>Dikarya</taxon>
        <taxon>Ascomycota</taxon>
        <taxon>Pezizomycotina</taxon>
        <taxon>Sordariomycetes</taxon>
        <taxon>Hypocreomycetidae</taxon>
        <taxon>Hypocreales</taxon>
        <taxon>Cordycipitaceae</taxon>
        <taxon>Cordyceps</taxon>
    </lineage>
</organism>
<dbReference type="SMART" id="SM01032">
    <property type="entry name" value="BHD_3"/>
    <property type="match status" value="1"/>
</dbReference>
<dbReference type="InterPro" id="IPR018325">
    <property type="entry name" value="Rad4/PNGase_transGLS-fold"/>
</dbReference>
<feature type="compositionally biased region" description="Low complexity" evidence="16">
    <location>
        <begin position="11"/>
        <end position="22"/>
    </location>
</feature>
<feature type="repeat" description="Solcar" evidence="15">
    <location>
        <begin position="260"/>
        <end position="350"/>
    </location>
</feature>
<dbReference type="InterPro" id="IPR023395">
    <property type="entry name" value="MCP_dom_sf"/>
</dbReference>
<evidence type="ECO:0000256" key="10">
    <source>
        <dbReference type="ARBA" id="ARBA00022989"/>
    </source>
</evidence>
<feature type="compositionally biased region" description="Basic and acidic residues" evidence="16">
    <location>
        <begin position="763"/>
        <end position="772"/>
    </location>
</feature>
<dbReference type="HOGENOM" id="CLU_003639_1_0_1"/>
<evidence type="ECO:0000256" key="3">
    <source>
        <dbReference type="ARBA" id="ARBA00006375"/>
    </source>
</evidence>
<evidence type="ECO:0000313" key="21">
    <source>
        <dbReference type="Proteomes" id="UP000001610"/>
    </source>
</evidence>
<evidence type="ECO:0000256" key="13">
    <source>
        <dbReference type="ARBA" id="ARBA00023204"/>
    </source>
</evidence>
<keyword evidence="11" id="KW-0496">Mitochondrion</keyword>
<keyword evidence="10" id="KW-1133">Transmembrane helix</keyword>
<evidence type="ECO:0000256" key="14">
    <source>
        <dbReference type="ARBA" id="ARBA00023242"/>
    </source>
</evidence>
<evidence type="ECO:0000256" key="12">
    <source>
        <dbReference type="ARBA" id="ARBA00023136"/>
    </source>
</evidence>
<keyword evidence="5" id="KW-0813">Transport</keyword>
<dbReference type="InterPro" id="IPR036985">
    <property type="entry name" value="Transglutaminase-like_sf"/>
</dbReference>
<comment type="subcellular location">
    <subcellularLocation>
        <location evidence="2">Mitochondrion inner membrane</location>
        <topology evidence="2">Multi-pass membrane protein</topology>
    </subcellularLocation>
    <subcellularLocation>
        <location evidence="1">Nucleus</location>
    </subcellularLocation>
</comment>
<dbReference type="EMBL" id="JH126401">
    <property type="protein sequence ID" value="EGX93087.1"/>
    <property type="molecule type" value="Genomic_DNA"/>
</dbReference>
<keyword evidence="14" id="KW-0539">Nucleus</keyword>
<dbReference type="InterPro" id="IPR018328">
    <property type="entry name" value="Rad4_beta-hairpin_dom3"/>
</dbReference>
<dbReference type="Pfam" id="PF10403">
    <property type="entry name" value="BHD_1"/>
    <property type="match status" value="1"/>
</dbReference>
<dbReference type="GO" id="GO:0003684">
    <property type="term" value="F:damaged DNA binding"/>
    <property type="evidence" value="ECO:0007669"/>
    <property type="project" value="InterPro"/>
</dbReference>
<keyword evidence="21" id="KW-1185">Reference proteome</keyword>
<evidence type="ECO:0000256" key="9">
    <source>
        <dbReference type="ARBA" id="ARBA00022792"/>
    </source>
</evidence>
<reference evidence="20 21" key="1">
    <citation type="journal article" date="2011" name="Genome Biol.">
        <title>Genome sequence of the insect pathogenic fungus Cordyceps militaris, a valued traditional Chinese medicine.</title>
        <authorList>
            <person name="Zheng P."/>
            <person name="Xia Y."/>
            <person name="Xiao G."/>
            <person name="Xiong C."/>
            <person name="Hu X."/>
            <person name="Zhang S."/>
            <person name="Zheng H."/>
            <person name="Huang Y."/>
            <person name="Zhou Y."/>
            <person name="Wang S."/>
            <person name="Zhao G.P."/>
            <person name="Liu X."/>
            <person name="St Leger R.J."/>
            <person name="Wang C."/>
        </authorList>
    </citation>
    <scope>NUCLEOTIDE SEQUENCE [LARGE SCALE GENOMIC DNA]</scope>
    <source>
        <strain evidence="20 21">CM01</strain>
    </source>
</reference>
<feature type="compositionally biased region" description="Basic and acidic residues" evidence="16">
    <location>
        <begin position="1047"/>
        <end position="1057"/>
    </location>
</feature>
<dbReference type="PANTHER" id="PTHR12135:SF0">
    <property type="entry name" value="DNA REPAIR PROTEIN COMPLEMENTING XP-C CELLS"/>
    <property type="match status" value="1"/>
</dbReference>
<evidence type="ECO:0000256" key="1">
    <source>
        <dbReference type="ARBA" id="ARBA00004123"/>
    </source>
</evidence>
<dbReference type="InterPro" id="IPR018327">
    <property type="entry name" value="BHD_2"/>
</dbReference>
<evidence type="ECO:0000256" key="7">
    <source>
        <dbReference type="ARBA" id="ARBA00022737"/>
    </source>
</evidence>
<dbReference type="Pfam" id="PF03835">
    <property type="entry name" value="Rad4"/>
    <property type="match status" value="1"/>
</dbReference>
<keyword evidence="6 15" id="KW-0812">Transmembrane</keyword>
<dbReference type="GO" id="GO:0003697">
    <property type="term" value="F:single-stranded DNA binding"/>
    <property type="evidence" value="ECO:0007669"/>
    <property type="project" value="TreeGrafter"/>
</dbReference>
<dbReference type="InterPro" id="IPR038765">
    <property type="entry name" value="Papain-like_cys_pep_sf"/>
</dbReference>
<evidence type="ECO:0000256" key="4">
    <source>
        <dbReference type="ARBA" id="ARBA00009525"/>
    </source>
</evidence>
<dbReference type="VEuPathDB" id="FungiDB:CCM_04459"/>
<proteinExistence type="inferred from homology"/>
<feature type="domain" description="Rad4 beta-hairpin" evidence="18">
    <location>
        <begin position="1013"/>
        <end position="1079"/>
    </location>
</feature>
<dbReference type="eggNOG" id="KOG0759">
    <property type="taxonomic scope" value="Eukaryota"/>
</dbReference>
<feature type="compositionally biased region" description="Polar residues" evidence="16">
    <location>
        <begin position="448"/>
        <end position="457"/>
    </location>
</feature>
<protein>
    <submittedName>
        <fullName evidence="20">Nitrilase</fullName>
    </submittedName>
</protein>
<keyword evidence="7" id="KW-0677">Repeat</keyword>
<dbReference type="KEGG" id="cmt:CCM_04459"/>
<dbReference type="InParanoid" id="G3JF31"/>
<dbReference type="Gene3D" id="3.90.260.10">
    <property type="entry name" value="Transglutaminase-like"/>
    <property type="match status" value="1"/>
</dbReference>